<evidence type="ECO:0000313" key="5">
    <source>
        <dbReference type="Proteomes" id="UP000266258"/>
    </source>
</evidence>
<dbReference type="EMBL" id="NRJH01000069">
    <property type="protein sequence ID" value="RIY31405.1"/>
    <property type="molecule type" value="Genomic_DNA"/>
</dbReference>
<reference evidence="4 5" key="1">
    <citation type="submission" date="2017-08" db="EMBL/GenBank/DDBJ databases">
        <title>Reclassification of Bisgaard taxon 37 and 44.</title>
        <authorList>
            <person name="Christensen H."/>
        </authorList>
    </citation>
    <scope>NUCLEOTIDE SEQUENCE [LARGE SCALE GENOMIC DNA]</scope>
    <source>
        <strain evidence="4 5">B96_4</strain>
    </source>
</reference>
<feature type="domain" description="ABC1 atypical kinase-like" evidence="3">
    <location>
        <begin position="90"/>
        <end position="141"/>
    </location>
</feature>
<dbReference type="PANTHER" id="PTHR10566">
    <property type="entry name" value="CHAPERONE-ACTIVITY OF BC1 COMPLEX CABC1 -RELATED"/>
    <property type="match status" value="1"/>
</dbReference>
<accession>A0A3A1Y1F2</accession>
<evidence type="ECO:0000256" key="2">
    <source>
        <dbReference type="SAM" id="Phobius"/>
    </source>
</evidence>
<dbReference type="InterPro" id="IPR011009">
    <property type="entry name" value="Kinase-like_dom_sf"/>
</dbReference>
<gene>
    <name evidence="4" type="ORF">CJP74_07395</name>
</gene>
<dbReference type="Pfam" id="PF03109">
    <property type="entry name" value="ABC1"/>
    <property type="match status" value="2"/>
</dbReference>
<protein>
    <recommendedName>
        <fullName evidence="3">ABC1 atypical kinase-like domain-containing protein</fullName>
    </recommendedName>
</protein>
<dbReference type="InterPro" id="IPR050154">
    <property type="entry name" value="UbiB_kinase"/>
</dbReference>
<dbReference type="InterPro" id="IPR004147">
    <property type="entry name" value="ABC1_dom"/>
</dbReference>
<proteinExistence type="inferred from homology"/>
<comment type="similarity">
    <text evidence="1">Belongs to the protein kinase superfamily. ADCK protein kinase family.</text>
</comment>
<sequence length="568" mass="66110">MQSLFRLLLIGFILRRYRIDSYLRKNKGLKVMRWLSLFYFWVPAKHASSSIGVRLRLTLEELGPIWIKLGQLLSIQDDFFDDQITTELKQLQEKTTPSNVKHIKQTLERDLQVDFASLLDNFSSQPLASASIAQVYAANLNLREYKAYLESKSKQTQGVIFNETTDFDFSQESIPVVIKILRPGVRERVQVELKLIRNLFNFIAQYVDQTNRLRGSEIVDELEANFKAELDLTCEAGNGQTLRNHWLNSHILYVPKIFCATKDWFISERIFGTSINNHQVLIDNKVDCELLAKRGVEIFFRQLLEFNFFHADMHPGNIFANINNPQDPTYIAIDFGIVGSLTPLDTKYLVENLIAFFRRDYRKIAELHVNSGWIRGKVDVNEFERQISYSLDPLFNKSLNEIRFSAVLKNLFTVARNFNMVVQPQLILLQKTLVYVEAMGRNVYPQLNLWETAKPILEEWFAREYSLKNQATKAFASMPQFLNFMSYVSDDMYRVFDNHQQILLKLNTLENRVYKSQKNNQRLLLLLVTVISALFTGLFFTLGMSVWSIISLIITALIFIFFILSLFV</sequence>
<dbReference type="SUPFAM" id="SSF56112">
    <property type="entry name" value="Protein kinase-like (PK-like)"/>
    <property type="match status" value="1"/>
</dbReference>
<feature type="domain" description="ABC1 atypical kinase-like" evidence="3">
    <location>
        <begin position="175"/>
        <end position="368"/>
    </location>
</feature>
<feature type="transmembrane region" description="Helical" evidence="2">
    <location>
        <begin position="523"/>
        <end position="540"/>
    </location>
</feature>
<evidence type="ECO:0000313" key="4">
    <source>
        <dbReference type="EMBL" id="RIY31405.1"/>
    </source>
</evidence>
<keyword evidence="5" id="KW-1185">Reference proteome</keyword>
<keyword evidence="2" id="KW-1133">Transmembrane helix</keyword>
<keyword evidence="2" id="KW-0472">Membrane</keyword>
<evidence type="ECO:0000256" key="1">
    <source>
        <dbReference type="ARBA" id="ARBA00009670"/>
    </source>
</evidence>
<keyword evidence="2" id="KW-0812">Transmembrane</keyword>
<dbReference type="PANTHER" id="PTHR10566:SF113">
    <property type="entry name" value="PROTEIN ACTIVITY OF BC1 COMPLEX KINASE 7, CHLOROPLASTIC"/>
    <property type="match status" value="1"/>
</dbReference>
<feature type="transmembrane region" description="Helical" evidence="2">
    <location>
        <begin position="546"/>
        <end position="567"/>
    </location>
</feature>
<comment type="caution">
    <text evidence="4">The sequence shown here is derived from an EMBL/GenBank/DDBJ whole genome shotgun (WGS) entry which is preliminary data.</text>
</comment>
<name>A0A3A1Y1F2_9GAMM</name>
<evidence type="ECO:0000259" key="3">
    <source>
        <dbReference type="Pfam" id="PF03109"/>
    </source>
</evidence>
<organism evidence="4 5">
    <name type="scientific">Psittacicella melopsittaci</name>
    <dbReference type="NCBI Taxonomy" id="2028576"/>
    <lineage>
        <taxon>Bacteria</taxon>
        <taxon>Pseudomonadati</taxon>
        <taxon>Pseudomonadota</taxon>
        <taxon>Gammaproteobacteria</taxon>
        <taxon>Pasteurellales</taxon>
        <taxon>Psittacicellaceae</taxon>
        <taxon>Psittacicella</taxon>
    </lineage>
</organism>
<dbReference type="OrthoDB" id="9795390at2"/>
<dbReference type="AlphaFoldDB" id="A0A3A1Y1F2"/>
<dbReference type="Proteomes" id="UP000266258">
    <property type="component" value="Unassembled WGS sequence"/>
</dbReference>